<evidence type="ECO:0000256" key="7">
    <source>
        <dbReference type="SAM" id="Phobius"/>
    </source>
</evidence>
<keyword evidence="4 7" id="KW-0812">Transmembrane</keyword>
<dbReference type="PANTHER" id="PTHR34856:SF2">
    <property type="entry name" value="PROTEIN NRFD"/>
    <property type="match status" value="1"/>
</dbReference>
<feature type="chain" id="PRO_5025367208" evidence="8">
    <location>
        <begin position="28"/>
        <end position="334"/>
    </location>
</feature>
<evidence type="ECO:0000256" key="8">
    <source>
        <dbReference type="SAM" id="SignalP"/>
    </source>
</evidence>
<dbReference type="OrthoDB" id="9770779at2"/>
<evidence type="ECO:0000256" key="2">
    <source>
        <dbReference type="ARBA" id="ARBA00008929"/>
    </source>
</evidence>
<gene>
    <name evidence="9" type="ORF">GJ746_12770</name>
</gene>
<dbReference type="RefSeq" id="WP_154680538.1">
    <property type="nucleotide sequence ID" value="NZ_CP046115.1"/>
</dbReference>
<keyword evidence="6 7" id="KW-0472">Membrane</keyword>
<evidence type="ECO:0000256" key="3">
    <source>
        <dbReference type="ARBA" id="ARBA00022475"/>
    </source>
</evidence>
<evidence type="ECO:0000256" key="1">
    <source>
        <dbReference type="ARBA" id="ARBA00004651"/>
    </source>
</evidence>
<comment type="subcellular location">
    <subcellularLocation>
        <location evidence="1">Cell membrane</location>
        <topology evidence="1">Multi-pass membrane protein</topology>
    </subcellularLocation>
</comment>
<feature type="signal peptide" evidence="8">
    <location>
        <begin position="1"/>
        <end position="27"/>
    </location>
</feature>
<organism evidence="9 10">
    <name type="scientific">Klebsiella oxytoca</name>
    <dbReference type="NCBI Taxonomy" id="571"/>
    <lineage>
        <taxon>Bacteria</taxon>
        <taxon>Pseudomonadati</taxon>
        <taxon>Pseudomonadota</taxon>
        <taxon>Gammaproteobacteria</taxon>
        <taxon>Enterobacterales</taxon>
        <taxon>Enterobacteriaceae</taxon>
        <taxon>Klebsiella/Raoultella group</taxon>
        <taxon>Klebsiella</taxon>
    </lineage>
</organism>
<accession>A0A6B8MT98</accession>
<proteinExistence type="inferred from homology"/>
<feature type="transmembrane region" description="Helical" evidence="7">
    <location>
        <begin position="182"/>
        <end position="205"/>
    </location>
</feature>
<keyword evidence="8" id="KW-0732">Signal</keyword>
<dbReference type="Pfam" id="PF03916">
    <property type="entry name" value="NrfD"/>
    <property type="match status" value="1"/>
</dbReference>
<keyword evidence="5 7" id="KW-1133">Transmembrane helix</keyword>
<feature type="transmembrane region" description="Helical" evidence="7">
    <location>
        <begin position="116"/>
        <end position="137"/>
    </location>
</feature>
<dbReference type="GO" id="GO:0005886">
    <property type="term" value="C:plasma membrane"/>
    <property type="evidence" value="ECO:0007669"/>
    <property type="project" value="UniProtKB-SubCell"/>
</dbReference>
<feature type="transmembrane region" description="Helical" evidence="7">
    <location>
        <begin position="78"/>
        <end position="96"/>
    </location>
</feature>
<evidence type="ECO:0000256" key="4">
    <source>
        <dbReference type="ARBA" id="ARBA00022692"/>
    </source>
</evidence>
<dbReference type="InterPro" id="IPR052049">
    <property type="entry name" value="Electron_transfer_protein"/>
</dbReference>
<protein>
    <submittedName>
        <fullName evidence="9">Tetrathionate reductase subunit C</fullName>
    </submittedName>
</protein>
<evidence type="ECO:0000313" key="9">
    <source>
        <dbReference type="EMBL" id="QGN38119.1"/>
    </source>
</evidence>
<evidence type="ECO:0000256" key="5">
    <source>
        <dbReference type="ARBA" id="ARBA00022989"/>
    </source>
</evidence>
<feature type="transmembrane region" description="Helical" evidence="7">
    <location>
        <begin position="284"/>
        <end position="305"/>
    </location>
</feature>
<evidence type="ECO:0000256" key="6">
    <source>
        <dbReference type="ARBA" id="ARBA00023136"/>
    </source>
</evidence>
<keyword evidence="3" id="KW-1003">Cell membrane</keyword>
<dbReference type="Proteomes" id="UP000427108">
    <property type="component" value="Chromosome"/>
</dbReference>
<evidence type="ECO:0000313" key="10">
    <source>
        <dbReference type="Proteomes" id="UP000427108"/>
    </source>
</evidence>
<dbReference type="PANTHER" id="PTHR34856">
    <property type="entry name" value="PROTEIN NRFD"/>
    <property type="match status" value="1"/>
</dbReference>
<dbReference type="InterPro" id="IPR005614">
    <property type="entry name" value="NrfD-like"/>
</dbReference>
<sequence length="334" mass="37417">MDKRKRLFLVLLSFASAGAFLVPLSHAHVEEVISRPQEVSWLPWAMLYYFSISVAACAALFASALHWSKTPHPQRKDAALLIALLCAIAALLALLVESHQSASIWQLYTHPAPPSWMSWGASLLPLFALFLSLWGAAQWATRFFNKRYAVTKWLAVICAILAPGLLVYSGLEISLTLSHPVWFSYAFTLMMFLSALQTFFALMLASTRITLPQQRRMVQWQSLTLIVLALLVTVWVSSDSLSGTAIRQWLETSSSALYYVIGLLALWFISICFGIYALHNLLRLPVRAVLALSAMALHWVLLIQAQSLPRFKSLPTSSDSWLVNPGAFDRYLLF</sequence>
<dbReference type="EMBL" id="CP046115">
    <property type="protein sequence ID" value="QGN38119.1"/>
    <property type="molecule type" value="Genomic_DNA"/>
</dbReference>
<feature type="transmembrane region" description="Helical" evidence="7">
    <location>
        <begin position="46"/>
        <end position="66"/>
    </location>
</feature>
<feature type="transmembrane region" description="Helical" evidence="7">
    <location>
        <begin position="256"/>
        <end position="277"/>
    </location>
</feature>
<feature type="transmembrane region" description="Helical" evidence="7">
    <location>
        <begin position="217"/>
        <end position="236"/>
    </location>
</feature>
<dbReference type="AlphaFoldDB" id="A0A6B8MT98"/>
<reference evidence="9 10" key="1">
    <citation type="submission" date="2019-11" db="EMBL/GenBank/DDBJ databases">
        <title>Isolation and Application of One Kind of P-Hydroxybenzoic Acid Degrading Bacterium in Mitigating Cropping Obstacle of Cucumber.</title>
        <authorList>
            <person name="Wu F."/>
            <person name="An Y."/>
        </authorList>
    </citation>
    <scope>NUCLEOTIDE SEQUENCE [LARGE SCALE GENOMIC DNA]</scope>
    <source>
        <strain evidence="9 10">P620</strain>
    </source>
</reference>
<name>A0A6B8MT98_KLEOX</name>
<comment type="similarity">
    <text evidence="2">Belongs to the NrfD family.</text>
</comment>
<feature type="transmembrane region" description="Helical" evidence="7">
    <location>
        <begin position="149"/>
        <end position="170"/>
    </location>
</feature>
<dbReference type="Gene3D" id="1.20.1630.10">
    <property type="entry name" value="Formate dehydrogenase/DMSO reductase domain"/>
    <property type="match status" value="1"/>
</dbReference>